<evidence type="ECO:0000256" key="1">
    <source>
        <dbReference type="ARBA" id="ARBA00004141"/>
    </source>
</evidence>
<evidence type="ECO:0000313" key="6">
    <source>
        <dbReference type="EMBL" id="KGN73864.1"/>
    </source>
</evidence>
<dbReference type="STRING" id="28115.HQ47_06380"/>
<gene>
    <name evidence="6" type="ORF">HQ47_06380</name>
</gene>
<dbReference type="Gene3D" id="1.20.1530.20">
    <property type="match status" value="1"/>
</dbReference>
<feature type="transmembrane region" description="Helical" evidence="5">
    <location>
        <begin position="149"/>
        <end position="170"/>
    </location>
</feature>
<organism evidence="6 7">
    <name type="scientific">Porphyromonas macacae</name>
    <dbReference type="NCBI Taxonomy" id="28115"/>
    <lineage>
        <taxon>Bacteria</taxon>
        <taxon>Pseudomonadati</taxon>
        <taxon>Bacteroidota</taxon>
        <taxon>Bacteroidia</taxon>
        <taxon>Bacteroidales</taxon>
        <taxon>Porphyromonadaceae</taxon>
        <taxon>Porphyromonas</taxon>
    </lineage>
</organism>
<keyword evidence="2 5" id="KW-0812">Transmembrane</keyword>
<comment type="subcellular location">
    <subcellularLocation>
        <location evidence="1">Membrane</location>
        <topology evidence="1">Multi-pass membrane protein</topology>
    </subcellularLocation>
</comment>
<dbReference type="OrthoDB" id="9809647at2"/>
<feature type="transmembrane region" description="Helical" evidence="5">
    <location>
        <begin position="121"/>
        <end position="143"/>
    </location>
</feature>
<feature type="transmembrane region" description="Helical" evidence="5">
    <location>
        <begin position="61"/>
        <end position="81"/>
    </location>
</feature>
<keyword evidence="3 5" id="KW-1133">Transmembrane helix</keyword>
<evidence type="ECO:0000256" key="2">
    <source>
        <dbReference type="ARBA" id="ARBA00022692"/>
    </source>
</evidence>
<name>A0A0A2EBS6_9PORP</name>
<feature type="transmembrane region" description="Helical" evidence="5">
    <location>
        <begin position="87"/>
        <end position="109"/>
    </location>
</feature>
<dbReference type="AlphaFoldDB" id="A0A0A2EBS6"/>
<evidence type="ECO:0000256" key="5">
    <source>
        <dbReference type="SAM" id="Phobius"/>
    </source>
</evidence>
<dbReference type="GO" id="GO:0016020">
    <property type="term" value="C:membrane"/>
    <property type="evidence" value="ECO:0007669"/>
    <property type="project" value="UniProtKB-SubCell"/>
</dbReference>
<dbReference type="EMBL" id="JRFA01000017">
    <property type="protein sequence ID" value="KGN73864.1"/>
    <property type="molecule type" value="Genomic_DNA"/>
</dbReference>
<dbReference type="Pfam" id="PF01758">
    <property type="entry name" value="SBF"/>
    <property type="match status" value="1"/>
</dbReference>
<feature type="transmembrane region" description="Helical" evidence="5">
    <location>
        <begin position="30"/>
        <end position="49"/>
    </location>
</feature>
<accession>A0A0A2EBS6</accession>
<evidence type="ECO:0000256" key="4">
    <source>
        <dbReference type="ARBA" id="ARBA00023136"/>
    </source>
</evidence>
<evidence type="ECO:0000313" key="7">
    <source>
        <dbReference type="Proteomes" id="UP000030103"/>
    </source>
</evidence>
<comment type="caution">
    <text evidence="6">The sequence shown here is derived from an EMBL/GenBank/DDBJ whole genome shotgun (WGS) entry which is preliminary data.</text>
</comment>
<evidence type="ECO:0000256" key="3">
    <source>
        <dbReference type="ARBA" id="ARBA00022989"/>
    </source>
</evidence>
<dbReference type="eggNOG" id="COG0385">
    <property type="taxonomic scope" value="Bacteria"/>
</dbReference>
<feature type="transmembrane region" description="Helical" evidence="5">
    <location>
        <begin position="265"/>
        <end position="288"/>
    </location>
</feature>
<keyword evidence="7" id="KW-1185">Reference proteome</keyword>
<dbReference type="InterPro" id="IPR002657">
    <property type="entry name" value="BilAc:Na_symport/Acr3"/>
</dbReference>
<dbReference type="Proteomes" id="UP000030103">
    <property type="component" value="Unassembled WGS sequence"/>
</dbReference>
<feature type="transmembrane region" description="Helical" evidence="5">
    <location>
        <begin position="223"/>
        <end position="244"/>
    </location>
</feature>
<proteinExistence type="predicted"/>
<dbReference type="RefSeq" id="WP_036874067.1">
    <property type="nucleotide sequence ID" value="NZ_JRFA01000017.1"/>
</dbReference>
<keyword evidence="4 5" id="KW-0472">Membrane</keyword>
<reference evidence="6 7" key="1">
    <citation type="submission" date="2014-09" db="EMBL/GenBank/DDBJ databases">
        <title>Draft Genome Sequence of Porphyromonas macacae COT-192_OH2859.</title>
        <authorList>
            <person name="Wallis C."/>
            <person name="Deusch O."/>
            <person name="O'Flynn C."/>
            <person name="Davis I."/>
            <person name="Horsfall A."/>
            <person name="Kirkwood N."/>
            <person name="Harris S."/>
            <person name="Eisen J.A."/>
            <person name="Coil D.A."/>
            <person name="Darling A.E."/>
            <person name="Jospin G."/>
            <person name="Alexiev A."/>
        </authorList>
    </citation>
    <scope>NUCLEOTIDE SEQUENCE [LARGE SCALE GENOMIC DNA]</scope>
    <source>
        <strain evidence="7">COT-192 OH2859</strain>
    </source>
</reference>
<protein>
    <submittedName>
        <fullName evidence="6">Transporter</fullName>
    </submittedName>
</protein>
<dbReference type="InterPro" id="IPR038770">
    <property type="entry name" value="Na+/solute_symporter_sf"/>
</dbReference>
<sequence length="319" mass="35608">MRPPHIFLRRAKDYGLPIAMTFGVLLWEPLSRLEFCIPYLIFGMLFITFLKLKISQLQFNVWHIVLLSIQMIFAVGSYYLLLRSNPVLASGTMICFLAPCATASAVIIGMLGGSIAFSTPYVLLSHLVLAFTAPILFSTLGAADTTVDFWQTVWYIFKGVIPLVIFPLLAAQLLRYVTPGIHRKLANIPQAAFYLWIISLAIILAKTTKYAMLQPKENIHTEILLAMCGLLACAVQFIIGKLLGRKIMREPITMGQSLGQKNTTLAIWISLTYLNPLSSIAPASYIIWQNSLNSIQLWNAGRKADRSKQKNNQNNEAIG</sequence>
<feature type="transmembrane region" description="Helical" evidence="5">
    <location>
        <begin position="191"/>
        <end position="211"/>
    </location>
</feature>